<proteinExistence type="predicted"/>
<keyword evidence="2" id="KW-1185">Reference proteome</keyword>
<reference evidence="1 2" key="1">
    <citation type="journal article" date="2018" name="BMC Genomics">
        <title>Comparative genome analyses reveal sequence features reflecting distinct modes of host-adaptation between dicot and monocot powdery mildew.</title>
        <authorList>
            <person name="Wu Y."/>
            <person name="Ma X."/>
            <person name="Pan Z."/>
            <person name="Kale S.D."/>
            <person name="Song Y."/>
            <person name="King H."/>
            <person name="Zhang Q."/>
            <person name="Presley C."/>
            <person name="Deng X."/>
            <person name="Wei C.I."/>
            <person name="Xiao S."/>
        </authorList>
    </citation>
    <scope>NUCLEOTIDE SEQUENCE [LARGE SCALE GENOMIC DNA]</scope>
    <source>
        <strain evidence="1">UMSG2</strain>
    </source>
</reference>
<dbReference type="EMBL" id="MCFK01001398">
    <property type="protein sequence ID" value="RKF65013.1"/>
    <property type="molecule type" value="Genomic_DNA"/>
</dbReference>
<evidence type="ECO:0000313" key="1">
    <source>
        <dbReference type="EMBL" id="RKF65013.1"/>
    </source>
</evidence>
<sequence length="44" mass="5021">MLIDVLLAGLQQAKWNSKAKKDNDKKLTPLFYASQQSLELLKKC</sequence>
<evidence type="ECO:0000313" key="2">
    <source>
        <dbReference type="Proteomes" id="UP000286134"/>
    </source>
</evidence>
<organism evidence="1 2">
    <name type="scientific">Erysiphe neolycopersici</name>
    <dbReference type="NCBI Taxonomy" id="212602"/>
    <lineage>
        <taxon>Eukaryota</taxon>
        <taxon>Fungi</taxon>
        <taxon>Dikarya</taxon>
        <taxon>Ascomycota</taxon>
        <taxon>Pezizomycotina</taxon>
        <taxon>Leotiomycetes</taxon>
        <taxon>Erysiphales</taxon>
        <taxon>Erysiphaceae</taxon>
        <taxon>Erysiphe</taxon>
    </lineage>
</organism>
<comment type="caution">
    <text evidence="1">The sequence shown here is derived from an EMBL/GenBank/DDBJ whole genome shotgun (WGS) entry which is preliminary data.</text>
</comment>
<protein>
    <submittedName>
        <fullName evidence="1">Uncharacterized protein</fullName>
    </submittedName>
</protein>
<dbReference type="AlphaFoldDB" id="A0A420I5N2"/>
<accession>A0A420I5N2</accession>
<dbReference type="Proteomes" id="UP000286134">
    <property type="component" value="Unassembled WGS sequence"/>
</dbReference>
<gene>
    <name evidence="1" type="ORF">OnM2_013038</name>
</gene>
<name>A0A420I5N2_9PEZI</name>